<feature type="signal peptide" evidence="4">
    <location>
        <begin position="1"/>
        <end position="22"/>
    </location>
</feature>
<dbReference type="SMART" id="SM00320">
    <property type="entry name" value="WD40"/>
    <property type="match status" value="7"/>
</dbReference>
<reference evidence="5" key="1">
    <citation type="submission" date="2025-08" db="UniProtKB">
        <authorList>
            <consortium name="Ensembl"/>
        </authorList>
    </citation>
    <scope>IDENTIFICATION</scope>
</reference>
<dbReference type="InterPro" id="IPR019775">
    <property type="entry name" value="WD40_repeat_CS"/>
</dbReference>
<dbReference type="PROSITE" id="PS00678">
    <property type="entry name" value="WD_REPEATS_1"/>
    <property type="match status" value="2"/>
</dbReference>
<reference evidence="5" key="2">
    <citation type="submission" date="2025-09" db="UniProtKB">
        <authorList>
            <consortium name="Ensembl"/>
        </authorList>
    </citation>
    <scope>IDENTIFICATION</scope>
</reference>
<evidence type="ECO:0000256" key="3">
    <source>
        <dbReference type="PROSITE-ProRule" id="PRU00221"/>
    </source>
</evidence>
<name>A0A3B3B7X4_ORYME</name>
<accession>A0A3B3B7X4</accession>
<evidence type="ECO:0000256" key="1">
    <source>
        <dbReference type="ARBA" id="ARBA00022574"/>
    </source>
</evidence>
<sequence length="524" mass="58140">MLSAPVFFFFFSLGRLWPLTDSAKRLQEIQEAPGLGRSRKAKTSAPPQARAPCDQTVFTICKGVKAFDLCLKHKLLVTGGMDRLIRLWHPHFSGKPTGVLKGHATPIVFLRISSKDSQIVSVSVDCTVKDECCLFTGDSKASSIYGEISACHYSPAMKSLYIAADSMAVLKLKLRPQPHRRLTESHNEPVLCCSYSEEFRQVVSCGEGSVLKVWDLDTGHQLFEFGSSDDVTITCMTMDNKGRRLFTGRRDGSLKIWNFNSGQCLKTLKKDWKCRAVCDCTLIKVHTNFNVVSVGKDHRIDIYSVNSTFVSFQINGHKEDILCVAQCPPSLLATSSCDGEIIVWNVVSGSILCRFAGPVAHERHNAEGKYAGESVCGKVLHRQGETLLGLRLPSAVEAVWMIKSVLPENASSCFFHVSLFWSSLQIVDSDQVVLTSSTDHTVRLWSAYGEYIGTFGQPEIWNIHVSSSWMHPAVPYEVLIDPLSMPNHGTLNGKPRQPEPIILDKTEPDRGELKVSCIISKMIN</sequence>
<dbReference type="SUPFAM" id="SSF50978">
    <property type="entry name" value="WD40 repeat-like"/>
    <property type="match status" value="1"/>
</dbReference>
<dbReference type="Ensembl" id="ENSOMET00000013770.1">
    <property type="protein sequence ID" value="ENSOMEP00000001676.1"/>
    <property type="gene ID" value="ENSOMEG00000000047.1"/>
</dbReference>
<evidence type="ECO:0000313" key="5">
    <source>
        <dbReference type="Ensembl" id="ENSOMEP00000001676.1"/>
    </source>
</evidence>
<keyword evidence="1 3" id="KW-0853">WD repeat</keyword>
<dbReference type="PANTHER" id="PTHR44324">
    <property type="entry name" value="WD40 REPEAT DOMAIN 95"/>
    <property type="match status" value="1"/>
</dbReference>
<dbReference type="PANTHER" id="PTHR44324:SF4">
    <property type="entry name" value="WD40 REPEAT DOMAIN 95"/>
    <property type="match status" value="1"/>
</dbReference>
<dbReference type="OMA" id="EPVLCCK"/>
<dbReference type="PaxDb" id="30732-ENSOMEP00000001676"/>
<feature type="repeat" description="WD" evidence="3">
    <location>
        <begin position="183"/>
        <end position="224"/>
    </location>
</feature>
<dbReference type="InterPro" id="IPR015943">
    <property type="entry name" value="WD40/YVTN_repeat-like_dom_sf"/>
</dbReference>
<proteinExistence type="predicted"/>
<dbReference type="InterPro" id="IPR051242">
    <property type="entry name" value="WD-EF-hand_domain"/>
</dbReference>
<organism evidence="5 6">
    <name type="scientific">Oryzias melastigma</name>
    <name type="common">Marine medaka</name>
    <dbReference type="NCBI Taxonomy" id="30732"/>
    <lineage>
        <taxon>Eukaryota</taxon>
        <taxon>Metazoa</taxon>
        <taxon>Chordata</taxon>
        <taxon>Craniata</taxon>
        <taxon>Vertebrata</taxon>
        <taxon>Euteleostomi</taxon>
        <taxon>Actinopterygii</taxon>
        <taxon>Neopterygii</taxon>
        <taxon>Teleostei</taxon>
        <taxon>Neoteleostei</taxon>
        <taxon>Acanthomorphata</taxon>
        <taxon>Ovalentaria</taxon>
        <taxon>Atherinomorphae</taxon>
        <taxon>Beloniformes</taxon>
        <taxon>Adrianichthyidae</taxon>
        <taxon>Oryziinae</taxon>
        <taxon>Oryzias</taxon>
    </lineage>
</organism>
<dbReference type="InterPro" id="IPR001680">
    <property type="entry name" value="WD40_rpt"/>
</dbReference>
<keyword evidence="6" id="KW-1185">Reference proteome</keyword>
<dbReference type="Gene3D" id="2.130.10.10">
    <property type="entry name" value="YVTN repeat-like/Quinoprotein amine dehydrogenase"/>
    <property type="match status" value="3"/>
</dbReference>
<dbReference type="GeneTree" id="ENSGT00940000162967"/>
<protein>
    <submittedName>
        <fullName evidence="5">WD40 repeat domain 95</fullName>
    </submittedName>
</protein>
<dbReference type="STRING" id="30732.ENSOMEP00000001676"/>
<dbReference type="PROSITE" id="PS50082">
    <property type="entry name" value="WD_REPEATS_2"/>
    <property type="match status" value="3"/>
</dbReference>
<evidence type="ECO:0000313" key="6">
    <source>
        <dbReference type="Proteomes" id="UP000261560"/>
    </source>
</evidence>
<dbReference type="Proteomes" id="UP000261560">
    <property type="component" value="Unplaced"/>
</dbReference>
<evidence type="ECO:0000256" key="2">
    <source>
        <dbReference type="ARBA" id="ARBA00022737"/>
    </source>
</evidence>
<evidence type="ECO:0000256" key="4">
    <source>
        <dbReference type="SAM" id="SignalP"/>
    </source>
</evidence>
<feature type="repeat" description="WD" evidence="3">
    <location>
        <begin position="314"/>
        <end position="354"/>
    </location>
</feature>
<keyword evidence="2" id="KW-0677">Repeat</keyword>
<dbReference type="Pfam" id="PF00400">
    <property type="entry name" value="WD40"/>
    <property type="match status" value="5"/>
</dbReference>
<feature type="repeat" description="WD" evidence="3">
    <location>
        <begin position="226"/>
        <end position="267"/>
    </location>
</feature>
<keyword evidence="4" id="KW-0732">Signal</keyword>
<feature type="chain" id="PRO_5017398224" evidence="4">
    <location>
        <begin position="23"/>
        <end position="524"/>
    </location>
</feature>
<dbReference type="InterPro" id="IPR036322">
    <property type="entry name" value="WD40_repeat_dom_sf"/>
</dbReference>
<dbReference type="AlphaFoldDB" id="A0A3B3B7X4"/>